<evidence type="ECO:0000313" key="1">
    <source>
        <dbReference type="EMBL" id="OPJ88250.1"/>
    </source>
</evidence>
<accession>A0A1V4KV17</accession>
<evidence type="ECO:0000313" key="2">
    <source>
        <dbReference type="Proteomes" id="UP000190648"/>
    </source>
</evidence>
<organism evidence="1 2">
    <name type="scientific">Patagioenas fasciata monilis</name>
    <dbReference type="NCBI Taxonomy" id="372326"/>
    <lineage>
        <taxon>Eukaryota</taxon>
        <taxon>Metazoa</taxon>
        <taxon>Chordata</taxon>
        <taxon>Craniata</taxon>
        <taxon>Vertebrata</taxon>
        <taxon>Euteleostomi</taxon>
        <taxon>Archelosauria</taxon>
        <taxon>Archosauria</taxon>
        <taxon>Dinosauria</taxon>
        <taxon>Saurischia</taxon>
        <taxon>Theropoda</taxon>
        <taxon>Coelurosauria</taxon>
        <taxon>Aves</taxon>
        <taxon>Neognathae</taxon>
        <taxon>Neoaves</taxon>
        <taxon>Columbimorphae</taxon>
        <taxon>Columbiformes</taxon>
        <taxon>Columbidae</taxon>
        <taxon>Patagioenas</taxon>
    </lineage>
</organism>
<comment type="caution">
    <text evidence="1">The sequence shown here is derived from an EMBL/GenBank/DDBJ whole genome shotgun (WGS) entry which is preliminary data.</text>
</comment>
<keyword evidence="2" id="KW-1185">Reference proteome</keyword>
<name>A0A1V4KV17_PATFA</name>
<sequence>MLLLNRCIFTGTVGAGLKAHHGLYVGAICLRNIEDCFNSDLFQDKSFTEDFIPKLYTGQIKPSHELMGVIAPHDIIGQC</sequence>
<protein>
    <submittedName>
        <fullName evidence="1">Uncharacterized protein</fullName>
    </submittedName>
</protein>
<dbReference type="EMBL" id="LSYS01001584">
    <property type="protein sequence ID" value="OPJ88250.1"/>
    <property type="molecule type" value="Genomic_DNA"/>
</dbReference>
<dbReference type="Proteomes" id="UP000190648">
    <property type="component" value="Unassembled WGS sequence"/>
</dbReference>
<gene>
    <name evidence="1" type="ORF">AV530_008235</name>
</gene>
<reference evidence="1 2" key="1">
    <citation type="submission" date="2016-02" db="EMBL/GenBank/DDBJ databases">
        <title>Band-tailed pigeon sequencing and assembly.</title>
        <authorList>
            <person name="Soares A.E."/>
            <person name="Novak B.J."/>
            <person name="Rice E.S."/>
            <person name="O'Connell B."/>
            <person name="Chang D."/>
            <person name="Weber S."/>
            <person name="Shapiro B."/>
        </authorList>
    </citation>
    <scope>NUCLEOTIDE SEQUENCE [LARGE SCALE GENOMIC DNA]</scope>
    <source>
        <strain evidence="1">BTP2013</strain>
        <tissue evidence="1">Blood</tissue>
    </source>
</reference>
<proteinExistence type="predicted"/>
<dbReference type="AlphaFoldDB" id="A0A1V4KV17"/>